<dbReference type="KEGG" id="acp:A2cp1_1624"/>
<evidence type="ECO:0000313" key="4">
    <source>
        <dbReference type="Proteomes" id="UP000007089"/>
    </source>
</evidence>
<keyword evidence="2" id="KW-0732">Signal</keyword>
<proteinExistence type="predicted"/>
<dbReference type="HOGENOM" id="CLU_038901_1_0_7"/>
<dbReference type="Proteomes" id="UP000007089">
    <property type="component" value="Chromosome"/>
</dbReference>
<dbReference type="Gene3D" id="2.40.160.10">
    <property type="entry name" value="Porin"/>
    <property type="match status" value="1"/>
</dbReference>
<feature type="compositionally biased region" description="Pro residues" evidence="1">
    <location>
        <begin position="57"/>
        <end position="70"/>
    </location>
</feature>
<dbReference type="EMBL" id="CP001359">
    <property type="protein sequence ID" value="ACL64968.1"/>
    <property type="molecule type" value="Genomic_DNA"/>
</dbReference>
<feature type="compositionally biased region" description="Low complexity" evidence="1">
    <location>
        <begin position="18"/>
        <end position="37"/>
    </location>
</feature>
<evidence type="ECO:0000256" key="1">
    <source>
        <dbReference type="SAM" id="MobiDB-lite"/>
    </source>
</evidence>
<organism evidence="3 4">
    <name type="scientific">Anaeromyxobacter dehalogenans (strain ATCC BAA-258 / DSM 21875 / 2CP-1)</name>
    <dbReference type="NCBI Taxonomy" id="455488"/>
    <lineage>
        <taxon>Bacteria</taxon>
        <taxon>Pseudomonadati</taxon>
        <taxon>Myxococcota</taxon>
        <taxon>Myxococcia</taxon>
        <taxon>Myxococcales</taxon>
        <taxon>Cystobacterineae</taxon>
        <taxon>Anaeromyxobacteraceae</taxon>
        <taxon>Anaeromyxobacter</taxon>
    </lineage>
</organism>
<keyword evidence="4" id="KW-1185">Reference proteome</keyword>
<accession>B8J5M1</accession>
<sequence>MRSLIVASVLAVSAVPVAGSAQSSGATSPPSSPPAQQDPKQLEAEIARELGAAPAAAPAPQPAAPAPPGAAAPSTGGSPYARLLLLPDVSAIGSASLAYDGYDVEKRSPRGGPFSPAEKPAFAFEELELGLQAVVDPYVRADVFLSFTEAGAGVEEAYVTTLALPAGLQVRAGRIYSPFGRLNLQHPHAWEFVDAPLARERLLGEESLGGPGVEVAWLAPLPWFSELRVAGQNTTLMEDATSELTGVARLLNYLPLGETATLGLGLSAARRGEGTGGAFRDLGGADAYLRIRPPAGRAYLAVQGEVYARRFRGAAADANGGETETGWWTQAFWRQSAWWGYGVRYERAPSAGEAPSGTEQRASGLVTWFPSEFQRLRLQVGWDRLPGGGGGLEALLHVEFGIGAHGAHPF</sequence>
<dbReference type="RefSeq" id="WP_012632896.1">
    <property type="nucleotide sequence ID" value="NC_011891.1"/>
</dbReference>
<dbReference type="SUPFAM" id="SSF56935">
    <property type="entry name" value="Porins"/>
    <property type="match status" value="1"/>
</dbReference>
<evidence type="ECO:0000313" key="3">
    <source>
        <dbReference type="EMBL" id="ACL64968.1"/>
    </source>
</evidence>
<protein>
    <recommendedName>
        <fullName evidence="5">Zinc-regulated TonB-dependent outer membrane receptor</fullName>
    </recommendedName>
</protein>
<reference evidence="3" key="1">
    <citation type="submission" date="2009-01" db="EMBL/GenBank/DDBJ databases">
        <title>Complete sequence of Anaeromyxobacter dehalogenans 2CP-1.</title>
        <authorList>
            <consortium name="US DOE Joint Genome Institute"/>
            <person name="Lucas S."/>
            <person name="Copeland A."/>
            <person name="Lapidus A."/>
            <person name="Glavina del Rio T."/>
            <person name="Dalin E."/>
            <person name="Tice H."/>
            <person name="Bruce D."/>
            <person name="Goodwin L."/>
            <person name="Pitluck S."/>
            <person name="Saunders E."/>
            <person name="Brettin T."/>
            <person name="Detter J.C."/>
            <person name="Han C."/>
            <person name="Larimer F."/>
            <person name="Land M."/>
            <person name="Hauser L."/>
            <person name="Kyrpides N."/>
            <person name="Ovchinnikova G."/>
            <person name="Beliaev A.S."/>
            <person name="Richardson P."/>
        </authorList>
    </citation>
    <scope>NUCLEOTIDE SEQUENCE</scope>
    <source>
        <strain evidence="3">2CP-1</strain>
    </source>
</reference>
<feature type="chain" id="PRO_5002874694" description="Zinc-regulated TonB-dependent outer membrane receptor" evidence="2">
    <location>
        <begin position="19"/>
        <end position="410"/>
    </location>
</feature>
<gene>
    <name evidence="3" type="ordered locus">A2cp1_1624</name>
</gene>
<feature type="region of interest" description="Disordered" evidence="1">
    <location>
        <begin position="18"/>
        <end position="74"/>
    </location>
</feature>
<evidence type="ECO:0008006" key="5">
    <source>
        <dbReference type="Google" id="ProtNLM"/>
    </source>
</evidence>
<feature type="signal peptide" evidence="2">
    <location>
        <begin position="1"/>
        <end position="18"/>
    </location>
</feature>
<dbReference type="InterPro" id="IPR023614">
    <property type="entry name" value="Porin_dom_sf"/>
</dbReference>
<name>B8J5M1_ANAD2</name>
<evidence type="ECO:0000256" key="2">
    <source>
        <dbReference type="SAM" id="SignalP"/>
    </source>
</evidence>
<dbReference type="AlphaFoldDB" id="B8J5M1"/>